<sequence>MSYVRDASFEGPLMLRDFDDVAYHLGLRTDGDPVGDCVRDFQQWYGRPMWGMVEELLGVRPPLRMGGKNEYAAIKMTWLRDRVRHIPADGSADTLTPARSSHGVRLFFVTHTTGYAAPVTEPRLILPSAHHL</sequence>
<evidence type="ECO:0000313" key="1">
    <source>
        <dbReference type="EMBL" id="MED6211393.1"/>
    </source>
</evidence>
<protein>
    <submittedName>
        <fullName evidence="1">Uncharacterized protein</fullName>
    </submittedName>
</protein>
<comment type="caution">
    <text evidence="1">The sequence shown here is derived from an EMBL/GenBank/DDBJ whole genome shotgun (WGS) entry which is preliminary data.</text>
</comment>
<dbReference type="Proteomes" id="UP001341840">
    <property type="component" value="Unassembled WGS sequence"/>
</dbReference>
<proteinExistence type="predicted"/>
<dbReference type="EMBL" id="JASCZI010242541">
    <property type="protein sequence ID" value="MED6211393.1"/>
    <property type="molecule type" value="Genomic_DNA"/>
</dbReference>
<name>A0ABU6YQN6_9FABA</name>
<organism evidence="1 2">
    <name type="scientific">Stylosanthes scabra</name>
    <dbReference type="NCBI Taxonomy" id="79078"/>
    <lineage>
        <taxon>Eukaryota</taxon>
        <taxon>Viridiplantae</taxon>
        <taxon>Streptophyta</taxon>
        <taxon>Embryophyta</taxon>
        <taxon>Tracheophyta</taxon>
        <taxon>Spermatophyta</taxon>
        <taxon>Magnoliopsida</taxon>
        <taxon>eudicotyledons</taxon>
        <taxon>Gunneridae</taxon>
        <taxon>Pentapetalae</taxon>
        <taxon>rosids</taxon>
        <taxon>fabids</taxon>
        <taxon>Fabales</taxon>
        <taxon>Fabaceae</taxon>
        <taxon>Papilionoideae</taxon>
        <taxon>50 kb inversion clade</taxon>
        <taxon>dalbergioids sensu lato</taxon>
        <taxon>Dalbergieae</taxon>
        <taxon>Pterocarpus clade</taxon>
        <taxon>Stylosanthes</taxon>
    </lineage>
</organism>
<keyword evidence="2" id="KW-1185">Reference proteome</keyword>
<gene>
    <name evidence="1" type="ORF">PIB30_073280</name>
</gene>
<evidence type="ECO:0000313" key="2">
    <source>
        <dbReference type="Proteomes" id="UP001341840"/>
    </source>
</evidence>
<accession>A0ABU6YQN6</accession>
<reference evidence="1 2" key="1">
    <citation type="journal article" date="2023" name="Plants (Basel)">
        <title>Bridging the Gap: Combining Genomics and Transcriptomics Approaches to Understand Stylosanthes scabra, an Orphan Legume from the Brazilian Caatinga.</title>
        <authorList>
            <person name="Ferreira-Neto J.R.C."/>
            <person name="da Silva M.D."/>
            <person name="Binneck E."/>
            <person name="de Melo N.F."/>
            <person name="da Silva R.H."/>
            <person name="de Melo A.L.T.M."/>
            <person name="Pandolfi V."/>
            <person name="Bustamante F.O."/>
            <person name="Brasileiro-Vidal A.C."/>
            <person name="Benko-Iseppon A.M."/>
        </authorList>
    </citation>
    <scope>NUCLEOTIDE SEQUENCE [LARGE SCALE GENOMIC DNA]</scope>
    <source>
        <tissue evidence="1">Leaves</tissue>
    </source>
</reference>